<evidence type="ECO:0000313" key="2">
    <source>
        <dbReference type="EMBL" id="UOF02571.1"/>
    </source>
</evidence>
<feature type="chain" id="PRO_5047075710" evidence="1">
    <location>
        <begin position="19"/>
        <end position="142"/>
    </location>
</feature>
<dbReference type="EMBL" id="CP093442">
    <property type="protein sequence ID" value="UOF02571.1"/>
    <property type="molecule type" value="Genomic_DNA"/>
</dbReference>
<name>A0ABY4CC69_9BACT</name>
<proteinExistence type="predicted"/>
<dbReference type="Proteomes" id="UP000830116">
    <property type="component" value="Chromosome"/>
</dbReference>
<accession>A0ABY4CC69</accession>
<keyword evidence="1" id="KW-0732">Signal</keyword>
<keyword evidence="3" id="KW-1185">Reference proteome</keyword>
<protein>
    <submittedName>
        <fullName evidence="2">Uncharacterized protein</fullName>
    </submittedName>
</protein>
<dbReference type="RefSeq" id="WP_243540232.1">
    <property type="nucleotide sequence ID" value="NZ_CP093442.1"/>
</dbReference>
<reference evidence="2" key="1">
    <citation type="submission" date="2022-03" db="EMBL/GenBank/DDBJ databases">
        <title>Genome Identification and Characterization of new species Bdellovibrio reynosense LBG001 sp. nov. from a Mexico soil sample.</title>
        <authorList>
            <person name="Camilli A."/>
            <person name="Ajao Y."/>
            <person name="Guo X."/>
        </authorList>
    </citation>
    <scope>NUCLEOTIDE SEQUENCE</scope>
    <source>
        <strain evidence="2">LBG001</strain>
    </source>
</reference>
<evidence type="ECO:0000256" key="1">
    <source>
        <dbReference type="SAM" id="SignalP"/>
    </source>
</evidence>
<organism evidence="2 3">
    <name type="scientific">Bdellovibrio reynosensis</name>
    <dbReference type="NCBI Taxonomy" id="2835041"/>
    <lineage>
        <taxon>Bacteria</taxon>
        <taxon>Pseudomonadati</taxon>
        <taxon>Bdellovibrionota</taxon>
        <taxon>Bdellovibrionia</taxon>
        <taxon>Bdellovibrionales</taxon>
        <taxon>Pseudobdellovibrionaceae</taxon>
        <taxon>Bdellovibrio</taxon>
    </lineage>
</organism>
<gene>
    <name evidence="2" type="ORF">MNR06_06345</name>
</gene>
<sequence>MKLLISALIFLGVVQASAVEGQTKVLCELNTRSMFKFAAEDNKLIVSQVIGGTWYDSTREIVSARETDDMENESARHFSASNSKNNRKVVSGRAYNLVPVDQAIEGLYNVTFAVFQMSDGSQMAIKFDRREYPVFDSKACKR</sequence>
<evidence type="ECO:0000313" key="3">
    <source>
        <dbReference type="Proteomes" id="UP000830116"/>
    </source>
</evidence>
<feature type="signal peptide" evidence="1">
    <location>
        <begin position="1"/>
        <end position="18"/>
    </location>
</feature>